<dbReference type="InterPro" id="IPR020559">
    <property type="entry name" value="PRibGlycinamide_synth_CS"/>
</dbReference>
<dbReference type="PANTHER" id="PTHR43472">
    <property type="entry name" value="PHOSPHORIBOSYLAMINE--GLYCINE LIGASE"/>
    <property type="match status" value="1"/>
</dbReference>
<dbReference type="InterPro" id="IPR020562">
    <property type="entry name" value="PRibGlycinamide_synth_N"/>
</dbReference>
<dbReference type="GO" id="GO:0006189">
    <property type="term" value="P:'de novo' IMP biosynthetic process"/>
    <property type="evidence" value="ECO:0007669"/>
    <property type="project" value="UniProtKB-UniRule"/>
</dbReference>
<evidence type="ECO:0000313" key="18">
    <source>
        <dbReference type="Proteomes" id="UP000245577"/>
    </source>
</evidence>
<evidence type="ECO:0000256" key="8">
    <source>
        <dbReference type="ARBA" id="ARBA00022840"/>
    </source>
</evidence>
<gene>
    <name evidence="14 17" type="primary">purD</name>
    <name evidence="17" type="ORF">MBBWO_15960</name>
</gene>
<organism evidence="17 18">
    <name type="scientific">Methanobrevibacter woesei</name>
    <dbReference type="NCBI Taxonomy" id="190976"/>
    <lineage>
        <taxon>Archaea</taxon>
        <taxon>Methanobacteriati</taxon>
        <taxon>Methanobacteriota</taxon>
        <taxon>Methanomada group</taxon>
        <taxon>Methanobacteria</taxon>
        <taxon>Methanobacteriales</taxon>
        <taxon>Methanobacteriaceae</taxon>
        <taxon>Methanobrevibacter</taxon>
    </lineage>
</organism>
<dbReference type="GO" id="GO:0009113">
    <property type="term" value="P:purine nucleobase biosynthetic process"/>
    <property type="evidence" value="ECO:0007669"/>
    <property type="project" value="InterPro"/>
</dbReference>
<dbReference type="EMBL" id="MZGU01000007">
    <property type="protein sequence ID" value="PWB84830.1"/>
    <property type="molecule type" value="Genomic_DNA"/>
</dbReference>
<protein>
    <recommendedName>
        <fullName evidence="4 14">Phosphoribosylamine--glycine ligase</fullName>
        <ecNumber evidence="4 14">6.3.4.13</ecNumber>
    </recommendedName>
    <alternativeName>
        <fullName evidence="14">GARS</fullName>
    </alternativeName>
    <alternativeName>
        <fullName evidence="12 14">Glycinamide ribonucleotide synthetase</fullName>
    </alternativeName>
    <alternativeName>
        <fullName evidence="13 14">Phosphoribosylglycinamide synthetase</fullName>
    </alternativeName>
</protein>
<keyword evidence="6 15" id="KW-0547">Nucleotide-binding</keyword>
<dbReference type="Gene3D" id="3.40.50.20">
    <property type="match status" value="1"/>
</dbReference>
<dbReference type="InterPro" id="IPR011054">
    <property type="entry name" value="Rudment_hybrid_motif"/>
</dbReference>
<name>A0A2U1S5I2_9EURY</name>
<dbReference type="PROSITE" id="PS50975">
    <property type="entry name" value="ATP_GRASP"/>
    <property type="match status" value="1"/>
</dbReference>
<dbReference type="Pfam" id="PF02843">
    <property type="entry name" value="GARS_C"/>
    <property type="match status" value="1"/>
</dbReference>
<evidence type="ECO:0000256" key="10">
    <source>
        <dbReference type="ARBA" id="ARBA00023211"/>
    </source>
</evidence>
<dbReference type="SMART" id="SM01210">
    <property type="entry name" value="GARS_C"/>
    <property type="match status" value="1"/>
</dbReference>
<keyword evidence="7 14" id="KW-0658">Purine biosynthesis</keyword>
<dbReference type="InterPro" id="IPR000115">
    <property type="entry name" value="PRibGlycinamide_synth"/>
</dbReference>
<proteinExistence type="inferred from homology"/>
<reference evidence="17 18" key="1">
    <citation type="submission" date="2017-03" db="EMBL/GenBank/DDBJ databases">
        <title>Genome sequence of Methanobrevibacter wosei.</title>
        <authorList>
            <person name="Poehlein A."/>
            <person name="Seedorf H."/>
            <person name="Daniel R."/>
        </authorList>
    </citation>
    <scope>NUCLEOTIDE SEQUENCE [LARGE SCALE GENOMIC DNA]</scope>
    <source>
        <strain evidence="17 18">DSM 11979</strain>
    </source>
</reference>
<sequence>MKVLVVGTGAREHAIADALKDDVELYSYMSKKNPGISKIAEFSQGDEGEVEKVAEYAKEQDIDIAFIGPEAPLGKGIVDELEKNGIKCVGPTQSAARIETDKSFMRKLFEDYNIEGSLVYKVFDNTEDVNAFLDDFERDVVVKPVGLTGGKGVKIVGDHLKDNEEAKEYSKEVIDNTMGGFAQVIIEERLIGEEFTIQAFCDGTHLAPMPAAQDHPHAFEGDKGAITGGMGSYSDKGGLLPFLSQEDYDKAVKIMEETLKAIAEEAEPYKGILYGQFMLTADGPRLIEYNARFGDPEAMNVLPLLKTPLSEVCQAIVDETLDTVEFEDKASVCKYIVPDGYPETQYAGEIIDVDEEAIEELGAKVFYAAVSEEDDGIHLSGSRALGIVASGDTIEEAEKIAEKACEFVKGNVYHRKDVGTSELVEKRVKHMEEILEN</sequence>
<evidence type="ECO:0000256" key="3">
    <source>
        <dbReference type="ARBA" id="ARBA00005174"/>
    </source>
</evidence>
<comment type="pathway">
    <text evidence="3 14">Purine metabolism; IMP biosynthesis via de novo pathway; N(1)-(5-phospho-D-ribosyl)glycinamide from 5-phospho-alpha-D-ribose 1-diphosphate: step 2/2.</text>
</comment>
<comment type="similarity">
    <text evidence="11 14">Belongs to the GARS family.</text>
</comment>
<dbReference type="EC" id="6.3.4.13" evidence="4 14"/>
<evidence type="ECO:0000256" key="7">
    <source>
        <dbReference type="ARBA" id="ARBA00022755"/>
    </source>
</evidence>
<keyword evidence="8 15" id="KW-0067">ATP-binding</keyword>
<dbReference type="GO" id="GO:0005524">
    <property type="term" value="F:ATP binding"/>
    <property type="evidence" value="ECO:0007669"/>
    <property type="project" value="UniProtKB-UniRule"/>
</dbReference>
<evidence type="ECO:0000256" key="1">
    <source>
        <dbReference type="ARBA" id="ARBA00001936"/>
    </source>
</evidence>
<evidence type="ECO:0000256" key="4">
    <source>
        <dbReference type="ARBA" id="ARBA00013255"/>
    </source>
</evidence>
<dbReference type="SUPFAM" id="SSF51246">
    <property type="entry name" value="Rudiment single hybrid motif"/>
    <property type="match status" value="1"/>
</dbReference>
<evidence type="ECO:0000256" key="13">
    <source>
        <dbReference type="ARBA" id="ARBA00042864"/>
    </source>
</evidence>
<evidence type="ECO:0000256" key="11">
    <source>
        <dbReference type="ARBA" id="ARBA00038345"/>
    </source>
</evidence>
<dbReference type="AlphaFoldDB" id="A0A2U1S5I2"/>
<comment type="catalytic activity">
    <reaction evidence="14">
        <text>5-phospho-beta-D-ribosylamine + glycine + ATP = N(1)-(5-phospho-beta-D-ribosyl)glycinamide + ADP + phosphate + H(+)</text>
        <dbReference type="Rhea" id="RHEA:17453"/>
        <dbReference type="ChEBI" id="CHEBI:15378"/>
        <dbReference type="ChEBI" id="CHEBI:30616"/>
        <dbReference type="ChEBI" id="CHEBI:43474"/>
        <dbReference type="ChEBI" id="CHEBI:57305"/>
        <dbReference type="ChEBI" id="CHEBI:58681"/>
        <dbReference type="ChEBI" id="CHEBI:143788"/>
        <dbReference type="ChEBI" id="CHEBI:456216"/>
        <dbReference type="EC" id="6.3.4.13"/>
    </reaction>
</comment>
<keyword evidence="9" id="KW-0460">Magnesium</keyword>
<evidence type="ECO:0000259" key="16">
    <source>
        <dbReference type="PROSITE" id="PS50975"/>
    </source>
</evidence>
<dbReference type="Gene3D" id="3.30.1490.20">
    <property type="entry name" value="ATP-grasp fold, A domain"/>
    <property type="match status" value="1"/>
</dbReference>
<dbReference type="InterPro" id="IPR020560">
    <property type="entry name" value="PRibGlycinamide_synth_C-dom"/>
</dbReference>
<dbReference type="InterPro" id="IPR011761">
    <property type="entry name" value="ATP-grasp"/>
</dbReference>
<dbReference type="RefSeq" id="WP_116670373.1">
    <property type="nucleotide sequence ID" value="NZ_CALIUN010000003.1"/>
</dbReference>
<dbReference type="InterPro" id="IPR013815">
    <property type="entry name" value="ATP_grasp_subdomain_1"/>
</dbReference>
<dbReference type="GO" id="GO:0046872">
    <property type="term" value="F:metal ion binding"/>
    <property type="evidence" value="ECO:0007669"/>
    <property type="project" value="InterPro"/>
</dbReference>
<comment type="cofactor">
    <cofactor evidence="1">
        <name>Mn(2+)</name>
        <dbReference type="ChEBI" id="CHEBI:29035"/>
    </cofactor>
</comment>
<evidence type="ECO:0000256" key="6">
    <source>
        <dbReference type="ARBA" id="ARBA00022741"/>
    </source>
</evidence>
<keyword evidence="5 14" id="KW-0436">Ligase</keyword>
<evidence type="ECO:0000256" key="9">
    <source>
        <dbReference type="ARBA" id="ARBA00022842"/>
    </source>
</evidence>
<dbReference type="Proteomes" id="UP000245577">
    <property type="component" value="Unassembled WGS sequence"/>
</dbReference>
<dbReference type="NCBIfam" id="TIGR00877">
    <property type="entry name" value="purD"/>
    <property type="match status" value="1"/>
</dbReference>
<dbReference type="Pfam" id="PF01071">
    <property type="entry name" value="GARS_A"/>
    <property type="match status" value="1"/>
</dbReference>
<dbReference type="Gene3D" id="3.90.600.10">
    <property type="entry name" value="Phosphoribosylglycinamide synthetase, C-terminal domain"/>
    <property type="match status" value="1"/>
</dbReference>
<dbReference type="InterPro" id="IPR016185">
    <property type="entry name" value="PreATP-grasp_dom_sf"/>
</dbReference>
<dbReference type="InterPro" id="IPR020561">
    <property type="entry name" value="PRibGlycinamid_synth_ATP-grasp"/>
</dbReference>
<dbReference type="UniPathway" id="UPA00074">
    <property type="reaction ID" value="UER00125"/>
</dbReference>
<dbReference type="SUPFAM" id="SSF56059">
    <property type="entry name" value="Glutathione synthetase ATP-binding domain-like"/>
    <property type="match status" value="1"/>
</dbReference>
<dbReference type="InterPro" id="IPR037123">
    <property type="entry name" value="PRibGlycinamide_synth_C_sf"/>
</dbReference>
<dbReference type="PROSITE" id="PS00184">
    <property type="entry name" value="GARS"/>
    <property type="match status" value="1"/>
</dbReference>
<evidence type="ECO:0000256" key="2">
    <source>
        <dbReference type="ARBA" id="ARBA00001946"/>
    </source>
</evidence>
<evidence type="ECO:0000256" key="15">
    <source>
        <dbReference type="PROSITE-ProRule" id="PRU00409"/>
    </source>
</evidence>
<feature type="domain" description="ATP-grasp" evidence="16">
    <location>
        <begin position="106"/>
        <end position="318"/>
    </location>
</feature>
<dbReference type="OrthoDB" id="146558at2157"/>
<evidence type="ECO:0000256" key="14">
    <source>
        <dbReference type="HAMAP-Rule" id="MF_00138"/>
    </source>
</evidence>
<dbReference type="SMART" id="SM01209">
    <property type="entry name" value="GARS_A"/>
    <property type="match status" value="1"/>
</dbReference>
<comment type="caution">
    <text evidence="17">The sequence shown here is derived from an EMBL/GenBank/DDBJ whole genome shotgun (WGS) entry which is preliminary data.</text>
</comment>
<dbReference type="PANTHER" id="PTHR43472:SF1">
    <property type="entry name" value="PHOSPHORIBOSYLAMINE--GLYCINE LIGASE, CHLOROPLASTIC"/>
    <property type="match status" value="1"/>
</dbReference>
<dbReference type="HAMAP" id="MF_00138">
    <property type="entry name" value="GARS"/>
    <property type="match status" value="1"/>
</dbReference>
<dbReference type="GO" id="GO:0004637">
    <property type="term" value="F:phosphoribosylamine-glycine ligase activity"/>
    <property type="evidence" value="ECO:0007669"/>
    <property type="project" value="UniProtKB-UniRule"/>
</dbReference>
<accession>A0A2U1S5I2</accession>
<evidence type="ECO:0000256" key="5">
    <source>
        <dbReference type="ARBA" id="ARBA00022598"/>
    </source>
</evidence>
<keyword evidence="10" id="KW-0464">Manganese</keyword>
<evidence type="ECO:0000313" key="17">
    <source>
        <dbReference type="EMBL" id="PWB84830.1"/>
    </source>
</evidence>
<dbReference type="Pfam" id="PF02844">
    <property type="entry name" value="GARS_N"/>
    <property type="match status" value="1"/>
</dbReference>
<evidence type="ECO:0000256" key="12">
    <source>
        <dbReference type="ARBA" id="ARBA00042242"/>
    </source>
</evidence>
<keyword evidence="18" id="KW-1185">Reference proteome</keyword>
<dbReference type="SUPFAM" id="SSF52440">
    <property type="entry name" value="PreATP-grasp domain"/>
    <property type="match status" value="1"/>
</dbReference>
<dbReference type="Gene3D" id="3.30.470.20">
    <property type="entry name" value="ATP-grasp fold, B domain"/>
    <property type="match status" value="1"/>
</dbReference>
<comment type="cofactor">
    <cofactor evidence="2">
        <name>Mg(2+)</name>
        <dbReference type="ChEBI" id="CHEBI:18420"/>
    </cofactor>
</comment>